<keyword evidence="2" id="KW-1185">Reference proteome</keyword>
<dbReference type="Proteomes" id="UP000186230">
    <property type="component" value="Chromosome"/>
</dbReference>
<dbReference type="STRING" id="1229726.GRFL_3476"/>
<gene>
    <name evidence="1" type="ORF">GRFL_3476</name>
</gene>
<protein>
    <submittedName>
        <fullName evidence="1">Uncharacterized protein</fullName>
    </submittedName>
</protein>
<dbReference type="OrthoDB" id="423529at2"/>
<accession>A0A1L7I9E6</accession>
<dbReference type="KEGG" id="gfl:GRFL_3476"/>
<evidence type="ECO:0000313" key="2">
    <source>
        <dbReference type="Proteomes" id="UP000186230"/>
    </source>
</evidence>
<dbReference type="InterPro" id="IPR022060">
    <property type="entry name" value="DUF3616"/>
</dbReference>
<dbReference type="AlphaFoldDB" id="A0A1L7I9E6"/>
<sequence length="356" mass="40347">MKPNRKDPSHKCLIQFHKGFSNLEDLRSEISSCLVTEKNLWLSYDEDAGIERLTATEKGYGYHKHYELTDFFDLPNSDGEADMEALAYAEPYLWFCGSMSLKRNSPDPEDSLEEQLDDLSDVALDENRFSLGCIPCIKKNGSYELLKEAEYQGKTIKPLMLRGGTKSTELHNALMRDEHLERFMMIPCKDNGFDIEGLAVENGRIFIGLRGPVLNGYAIILEIGCKEFDGELLLTKRDGEDKLYRKHFLDLRGMGIRELNIDKKGDLYLLAGPTMDLDGTISIYRVKNGLPDEHGSVIHKPERLFDVARGAELEHGADKAEGMAFIEGGHILITYDSPVEERFEGKNGVWMDCYDL</sequence>
<dbReference type="RefSeq" id="WP_083645749.1">
    <property type="nucleotide sequence ID" value="NZ_AMRU01000004.1"/>
</dbReference>
<proteinExistence type="predicted"/>
<dbReference type="EMBL" id="CP016359">
    <property type="protein sequence ID" value="APU70200.1"/>
    <property type="molecule type" value="Genomic_DNA"/>
</dbReference>
<evidence type="ECO:0000313" key="1">
    <source>
        <dbReference type="EMBL" id="APU70200.1"/>
    </source>
</evidence>
<reference evidence="1 2" key="1">
    <citation type="submission" date="2016-07" db="EMBL/GenBank/DDBJ databases">
        <title>Multi-omics approach to identify versatile polysaccharide utilization systems of a marine flavobacterium Gramella flava.</title>
        <authorList>
            <person name="Tang K."/>
        </authorList>
    </citation>
    <scope>NUCLEOTIDE SEQUENCE [LARGE SCALE GENOMIC DNA]</scope>
    <source>
        <strain evidence="1 2">JLT2011</strain>
    </source>
</reference>
<name>A0A1L7I9E6_9FLAO</name>
<organism evidence="1 2">
    <name type="scientific">Christiangramia flava JLT2011</name>
    <dbReference type="NCBI Taxonomy" id="1229726"/>
    <lineage>
        <taxon>Bacteria</taxon>
        <taxon>Pseudomonadati</taxon>
        <taxon>Bacteroidota</taxon>
        <taxon>Flavobacteriia</taxon>
        <taxon>Flavobacteriales</taxon>
        <taxon>Flavobacteriaceae</taxon>
        <taxon>Christiangramia</taxon>
    </lineage>
</organism>
<dbReference type="Pfam" id="PF12275">
    <property type="entry name" value="DUF3616"/>
    <property type="match status" value="1"/>
</dbReference>